<feature type="compositionally biased region" description="Basic and acidic residues" evidence="1">
    <location>
        <begin position="151"/>
        <end position="163"/>
    </location>
</feature>
<accession>A0AAP0L2V2</accession>
<reference evidence="2 3" key="1">
    <citation type="submission" date="2024-01" db="EMBL/GenBank/DDBJ databases">
        <title>Genome assemblies of Stephania.</title>
        <authorList>
            <person name="Yang L."/>
        </authorList>
    </citation>
    <scope>NUCLEOTIDE SEQUENCE [LARGE SCALE GENOMIC DNA]</scope>
    <source>
        <strain evidence="2">YNDBR</strain>
        <tissue evidence="2">Leaf</tissue>
    </source>
</reference>
<feature type="compositionally biased region" description="Basic and acidic residues" evidence="1">
    <location>
        <begin position="1"/>
        <end position="30"/>
    </location>
</feature>
<proteinExistence type="predicted"/>
<comment type="caution">
    <text evidence="2">The sequence shown here is derived from an EMBL/GenBank/DDBJ whole genome shotgun (WGS) entry which is preliminary data.</text>
</comment>
<dbReference type="EMBL" id="JBBNAF010000002">
    <property type="protein sequence ID" value="KAK9162319.1"/>
    <property type="molecule type" value="Genomic_DNA"/>
</dbReference>
<name>A0AAP0L2V2_9MAGN</name>
<feature type="compositionally biased region" description="Basic and acidic residues" evidence="1">
    <location>
        <begin position="84"/>
        <end position="93"/>
    </location>
</feature>
<keyword evidence="3" id="KW-1185">Reference proteome</keyword>
<feature type="compositionally biased region" description="Basic and acidic residues" evidence="1">
    <location>
        <begin position="119"/>
        <end position="141"/>
    </location>
</feature>
<evidence type="ECO:0000313" key="3">
    <source>
        <dbReference type="Proteomes" id="UP001420932"/>
    </source>
</evidence>
<feature type="region of interest" description="Disordered" evidence="1">
    <location>
        <begin position="1"/>
        <end position="68"/>
    </location>
</feature>
<feature type="region of interest" description="Disordered" evidence="1">
    <location>
        <begin position="84"/>
        <end position="202"/>
    </location>
</feature>
<dbReference type="AlphaFoldDB" id="A0AAP0L2V2"/>
<feature type="compositionally biased region" description="Basic and acidic residues" evidence="1">
    <location>
        <begin position="41"/>
        <end position="64"/>
    </location>
</feature>
<feature type="compositionally biased region" description="Basic and acidic residues" evidence="1">
    <location>
        <begin position="182"/>
        <end position="194"/>
    </location>
</feature>
<sequence length="202" mass="22430">MTETGATRRRDRRETARPRDGRAPETDGETKTTGNGRPSRARSDRLARPDGETNIKLKLQDHSEIQNASCFGITKLNTRPYEADQARACKSQEEPEQVPFSGHTGRPITASSQPQQDRPQSHRHDGVDRKRSELLPHDDPRKHRNESKLGGVEDRSGGHREVGQPESVQEVIEANEDSDNGTGDKELGLHEEMSGLRVGTVA</sequence>
<feature type="compositionally biased region" description="Polar residues" evidence="1">
    <location>
        <begin position="109"/>
        <end position="118"/>
    </location>
</feature>
<gene>
    <name evidence="2" type="ORF">Syun_003221</name>
</gene>
<evidence type="ECO:0000313" key="2">
    <source>
        <dbReference type="EMBL" id="KAK9162319.1"/>
    </source>
</evidence>
<protein>
    <submittedName>
        <fullName evidence="2">Uncharacterized protein</fullName>
    </submittedName>
</protein>
<organism evidence="2 3">
    <name type="scientific">Stephania yunnanensis</name>
    <dbReference type="NCBI Taxonomy" id="152371"/>
    <lineage>
        <taxon>Eukaryota</taxon>
        <taxon>Viridiplantae</taxon>
        <taxon>Streptophyta</taxon>
        <taxon>Embryophyta</taxon>
        <taxon>Tracheophyta</taxon>
        <taxon>Spermatophyta</taxon>
        <taxon>Magnoliopsida</taxon>
        <taxon>Ranunculales</taxon>
        <taxon>Menispermaceae</taxon>
        <taxon>Menispermoideae</taxon>
        <taxon>Cissampelideae</taxon>
        <taxon>Stephania</taxon>
    </lineage>
</organism>
<evidence type="ECO:0000256" key="1">
    <source>
        <dbReference type="SAM" id="MobiDB-lite"/>
    </source>
</evidence>
<dbReference type="Proteomes" id="UP001420932">
    <property type="component" value="Unassembled WGS sequence"/>
</dbReference>